<dbReference type="EMBL" id="JACRSN010000025">
    <property type="protein sequence ID" value="MBC8534843.1"/>
    <property type="molecule type" value="Genomic_DNA"/>
</dbReference>
<evidence type="ECO:0000256" key="2">
    <source>
        <dbReference type="ARBA" id="ARBA00022490"/>
    </source>
</evidence>
<feature type="domain" description="Beta-ketoacyl-[acyl-carrier-protein] synthase III C-terminal" evidence="10">
    <location>
        <begin position="228"/>
        <end position="317"/>
    </location>
</feature>
<dbReference type="HAMAP" id="MF_01815">
    <property type="entry name" value="FabH"/>
    <property type="match status" value="1"/>
</dbReference>
<evidence type="ECO:0000256" key="6">
    <source>
        <dbReference type="ARBA" id="ARBA00023098"/>
    </source>
</evidence>
<dbReference type="GO" id="GO:0004315">
    <property type="term" value="F:3-oxoacyl-[acyl-carrier-protein] synthase activity"/>
    <property type="evidence" value="ECO:0007669"/>
    <property type="project" value="InterPro"/>
</dbReference>
<comment type="subunit">
    <text evidence="9">Homodimer.</text>
</comment>
<evidence type="ECO:0000256" key="3">
    <source>
        <dbReference type="ARBA" id="ARBA00022516"/>
    </source>
</evidence>
<dbReference type="GO" id="GO:0033818">
    <property type="term" value="F:beta-ketoacyl-acyl-carrier-protein synthase III activity"/>
    <property type="evidence" value="ECO:0007669"/>
    <property type="project" value="UniProtKB-UniRule"/>
</dbReference>
<keyword evidence="7 9" id="KW-0275">Fatty acid biosynthesis</keyword>
<dbReference type="CDD" id="cd00830">
    <property type="entry name" value="KAS_III"/>
    <property type="match status" value="1"/>
</dbReference>
<evidence type="ECO:0000256" key="1">
    <source>
        <dbReference type="ARBA" id="ARBA00008642"/>
    </source>
</evidence>
<dbReference type="RefSeq" id="WP_249320468.1">
    <property type="nucleotide sequence ID" value="NZ_JACRSN010000025.1"/>
</dbReference>
<protein>
    <recommendedName>
        <fullName evidence="9">Beta-ketoacyl-[acyl-carrier-protein] synthase III</fullName>
        <shortName evidence="9">Beta-ketoacyl-ACP synthase III</shortName>
        <shortName evidence="9">KAS III</shortName>
        <ecNumber evidence="9">2.3.1.180</ecNumber>
    </recommendedName>
    <alternativeName>
        <fullName evidence="9">3-oxoacyl-[acyl-carrier-protein] synthase 3</fullName>
    </alternativeName>
    <alternativeName>
        <fullName evidence="9">3-oxoacyl-[acyl-carrier-protein] synthase III</fullName>
    </alternativeName>
</protein>
<dbReference type="Pfam" id="PF08541">
    <property type="entry name" value="ACP_syn_III_C"/>
    <property type="match status" value="1"/>
</dbReference>
<keyword evidence="6 9" id="KW-0443">Lipid metabolism</keyword>
<organism evidence="12 13">
    <name type="scientific">Yeguia hominis</name>
    <dbReference type="NCBI Taxonomy" id="2763662"/>
    <lineage>
        <taxon>Bacteria</taxon>
        <taxon>Bacillati</taxon>
        <taxon>Bacillota</taxon>
        <taxon>Clostridia</taxon>
        <taxon>Eubacteriales</taxon>
        <taxon>Yeguiaceae</taxon>
        <taxon>Yeguia</taxon>
    </lineage>
</organism>
<evidence type="ECO:0000313" key="13">
    <source>
        <dbReference type="Proteomes" id="UP000651482"/>
    </source>
</evidence>
<comment type="catalytic activity">
    <reaction evidence="9">
        <text>malonyl-[ACP] + acetyl-CoA + H(+) = 3-oxobutanoyl-[ACP] + CO2 + CoA</text>
        <dbReference type="Rhea" id="RHEA:12080"/>
        <dbReference type="Rhea" id="RHEA-COMP:9623"/>
        <dbReference type="Rhea" id="RHEA-COMP:9625"/>
        <dbReference type="ChEBI" id="CHEBI:15378"/>
        <dbReference type="ChEBI" id="CHEBI:16526"/>
        <dbReference type="ChEBI" id="CHEBI:57287"/>
        <dbReference type="ChEBI" id="CHEBI:57288"/>
        <dbReference type="ChEBI" id="CHEBI:78449"/>
        <dbReference type="ChEBI" id="CHEBI:78450"/>
        <dbReference type="EC" id="2.3.1.180"/>
    </reaction>
</comment>
<comment type="caution">
    <text evidence="12">The sequence shown here is derived from an EMBL/GenBank/DDBJ whole genome shotgun (WGS) entry which is preliminary data.</text>
</comment>
<keyword evidence="4 9" id="KW-0808">Transferase</keyword>
<evidence type="ECO:0000259" key="10">
    <source>
        <dbReference type="Pfam" id="PF08541"/>
    </source>
</evidence>
<keyword evidence="5 9" id="KW-0276">Fatty acid metabolism</keyword>
<feature type="active site" evidence="9">
    <location>
        <position position="244"/>
    </location>
</feature>
<proteinExistence type="inferred from homology"/>
<evidence type="ECO:0000256" key="4">
    <source>
        <dbReference type="ARBA" id="ARBA00022679"/>
    </source>
</evidence>
<comment type="pathway">
    <text evidence="9">Lipid metabolism; fatty acid biosynthesis.</text>
</comment>
<comment type="subcellular location">
    <subcellularLocation>
        <location evidence="9">Cytoplasm</location>
    </subcellularLocation>
</comment>
<feature type="active site" evidence="9">
    <location>
        <position position="274"/>
    </location>
</feature>
<dbReference type="AlphaFoldDB" id="A0A926HT16"/>
<evidence type="ECO:0000256" key="8">
    <source>
        <dbReference type="ARBA" id="ARBA00023315"/>
    </source>
</evidence>
<dbReference type="InterPro" id="IPR013751">
    <property type="entry name" value="ACP_syn_III_N"/>
</dbReference>
<sequence length="317" mass="34218">MSFTILGTGHYVPPRVVKNEELSQYVDTSDAWITQRVGIKERHVCTNETTTDLAYEAAMRALENSGTAPEELDMILCATVSGDYVTPSLACMVQNRIGAACPAMDINAACSAFLFLLDTAAGFFARKRVKKMLLVGAERMSRIVDWEDRSTCVIFGDGAGAVVLGEGDGYLAAKFHTHGGDEVIQVPCSNGKSPFCTRDAVFPYIYMNGAETYKFAVTSMSRDLNDVLQQAGLKGEEIAAVIPHQANARIIAAAKKQVSIPADRFYVNIDRYGNTSAASIPIALDELNRSGKLQRGDYLAMCAFGGGLAGAACILRW</sequence>
<dbReference type="Gene3D" id="3.40.47.10">
    <property type="match status" value="1"/>
</dbReference>
<keyword evidence="13" id="KW-1185">Reference proteome</keyword>
<comment type="domain">
    <text evidence="9">The last Arg residue of the ACP-binding site is essential for the weak association between ACP/AcpP and FabH.</text>
</comment>
<evidence type="ECO:0000313" key="12">
    <source>
        <dbReference type="EMBL" id="MBC8534843.1"/>
    </source>
</evidence>
<evidence type="ECO:0000259" key="11">
    <source>
        <dbReference type="Pfam" id="PF08545"/>
    </source>
</evidence>
<feature type="domain" description="Beta-ketoacyl-[acyl-carrier-protein] synthase III N-terminal" evidence="11">
    <location>
        <begin position="104"/>
        <end position="179"/>
    </location>
</feature>
<feature type="active site" evidence="9">
    <location>
        <position position="110"/>
    </location>
</feature>
<dbReference type="GO" id="GO:0005737">
    <property type="term" value="C:cytoplasm"/>
    <property type="evidence" value="ECO:0007669"/>
    <property type="project" value="UniProtKB-SubCell"/>
</dbReference>
<dbReference type="EC" id="2.3.1.180" evidence="9"/>
<reference evidence="12" key="1">
    <citation type="submission" date="2020-08" db="EMBL/GenBank/DDBJ databases">
        <title>Genome public.</title>
        <authorList>
            <person name="Liu C."/>
            <person name="Sun Q."/>
        </authorList>
    </citation>
    <scope>NUCLEOTIDE SEQUENCE</scope>
    <source>
        <strain evidence="12">NSJ-40</strain>
    </source>
</reference>
<keyword evidence="2 9" id="KW-0963">Cytoplasm</keyword>
<evidence type="ECO:0000256" key="7">
    <source>
        <dbReference type="ARBA" id="ARBA00023160"/>
    </source>
</evidence>
<keyword evidence="3 9" id="KW-0444">Lipid biosynthesis</keyword>
<dbReference type="InterPro" id="IPR016039">
    <property type="entry name" value="Thiolase-like"/>
</dbReference>
<dbReference type="InterPro" id="IPR004655">
    <property type="entry name" value="FabH"/>
</dbReference>
<dbReference type="InterPro" id="IPR013747">
    <property type="entry name" value="ACP_syn_III_C"/>
</dbReference>
<dbReference type="NCBIfam" id="TIGR00747">
    <property type="entry name" value="fabH"/>
    <property type="match status" value="1"/>
</dbReference>
<dbReference type="Proteomes" id="UP000651482">
    <property type="component" value="Unassembled WGS sequence"/>
</dbReference>
<accession>A0A926HT16</accession>
<keyword evidence="8 9" id="KW-0012">Acyltransferase</keyword>
<comment type="function">
    <text evidence="9">Catalyzes the condensation reaction of fatty acid synthesis by the addition to an acyl acceptor of two carbons from malonyl-ACP. Catalyzes the first condensation reaction which initiates fatty acid synthesis and may therefore play a role in governing the total rate of fatty acid production. Possesses both acetoacetyl-ACP synthase and acetyl transacylase activities. Its substrate specificity determines the biosynthesis of branched-chain and/or straight-chain of fatty acids.</text>
</comment>
<feature type="region of interest" description="ACP-binding" evidence="9">
    <location>
        <begin position="245"/>
        <end position="249"/>
    </location>
</feature>
<name>A0A926HT16_9FIRM</name>
<dbReference type="SUPFAM" id="SSF53901">
    <property type="entry name" value="Thiolase-like"/>
    <property type="match status" value="1"/>
</dbReference>
<keyword evidence="9" id="KW-0511">Multifunctional enzyme</keyword>
<evidence type="ECO:0000256" key="9">
    <source>
        <dbReference type="HAMAP-Rule" id="MF_01815"/>
    </source>
</evidence>
<dbReference type="GO" id="GO:0006633">
    <property type="term" value="P:fatty acid biosynthetic process"/>
    <property type="evidence" value="ECO:0007669"/>
    <property type="project" value="UniProtKB-UniRule"/>
</dbReference>
<dbReference type="Pfam" id="PF08545">
    <property type="entry name" value="ACP_syn_III"/>
    <property type="match status" value="1"/>
</dbReference>
<dbReference type="PANTHER" id="PTHR43091">
    <property type="entry name" value="3-OXOACYL-[ACYL-CARRIER-PROTEIN] SYNTHASE"/>
    <property type="match status" value="1"/>
</dbReference>
<dbReference type="NCBIfam" id="NF006829">
    <property type="entry name" value="PRK09352.1"/>
    <property type="match status" value="1"/>
</dbReference>
<dbReference type="PANTHER" id="PTHR43091:SF2">
    <property type="entry name" value="BETA-KETOACYL-[ACYL-CARRIER-PROTEIN] SYNTHASE III 2"/>
    <property type="match status" value="1"/>
</dbReference>
<gene>
    <name evidence="9" type="primary">fabH</name>
    <name evidence="12" type="ORF">IAG03_12810</name>
</gene>
<comment type="similarity">
    <text evidence="1 9">Belongs to the thiolase-like superfamily. FabH family.</text>
</comment>
<evidence type="ECO:0000256" key="5">
    <source>
        <dbReference type="ARBA" id="ARBA00022832"/>
    </source>
</evidence>